<dbReference type="AlphaFoldDB" id="A0A176VM64"/>
<feature type="region of interest" description="Disordered" evidence="1">
    <location>
        <begin position="330"/>
        <end position="383"/>
    </location>
</feature>
<name>A0A176VM64_MARPO</name>
<feature type="compositionally biased region" description="Basic and acidic residues" evidence="1">
    <location>
        <begin position="302"/>
        <end position="312"/>
    </location>
</feature>
<dbReference type="EMBL" id="LVLJ01003307">
    <property type="protein sequence ID" value="OAE21960.1"/>
    <property type="molecule type" value="Genomic_DNA"/>
</dbReference>
<sequence length="586" mass="64628">MLCFGGGSIDVSEPVPLEVQEVYEPPWLASFLDSEEYLTDCPLNCFNKGQQIEGRPVRAHRRRYFCIECPEEGAQCLARIMDQHLRHRVLKVRKVTGGGGPVIKARDVDQLVNISLVHRLSNSTDEFLYVKLTSFRQSVWGTSPQKILCYECLRLASSKEDQMYKYCSIKCAYPGATPSNQVGVSRASTGPAEQLGCISGVTSVASDNLQARALLRSKSCRGPSICRHDLQFSHPGAAGPSGRQEAAASSPDVPASPATSDTSSSTASRGWRSRLSRYLSFSSSKKHIPHMENLSPSTISSQERRSSSDRFEISPWKESVGVARRDATELRSDYDQHGQASGRPPRRTLLEKRQSQANAKVNSKGSAKVASNDGPRASPVGSDHSLLVKSRANLGATLARRLNDQNVRGGAATKLCWRSQDSDPSDDDDGLQDRWGAVRGRVLSSPALPYMRIKLENEARRSSLEPSQASSTEPAAPYTMNAFVDTNSNFRCSRARLEYAVYTGHSEDNPDRGFGQAIDNHKTPNSRDYQNILLTRKTNLFEMREEWRAENPKCGQLPTGNVQTQRHSSKCRSLSEGGDDLGEQNL</sequence>
<reference evidence="3 4" key="1">
    <citation type="submission" date="2016-03" db="EMBL/GenBank/DDBJ databases">
        <title>Mechanisms controlling the formation of the plant cell surface in tip-growing cells are functionally conserved among land plants.</title>
        <authorList>
            <person name="Honkanen S."/>
            <person name="Jones V.A."/>
            <person name="Morieri G."/>
            <person name="Champion C."/>
            <person name="Hetherington A.J."/>
            <person name="Kelly S."/>
            <person name="Saint-Marcoux D."/>
            <person name="Proust H."/>
            <person name="Prescott H."/>
            <person name="Dolan L."/>
        </authorList>
    </citation>
    <scope>NUCLEOTIDE SEQUENCE [LARGE SCALE GENOMIC DNA]</scope>
    <source>
        <strain evidence="4">cv. Tak-1 and cv. Tak-2</strain>
        <tissue evidence="3">Whole gametophyte</tissue>
    </source>
</reference>
<gene>
    <name evidence="3" type="ORF">AXG93_242s1450</name>
    <name evidence="2" type="ORF">Mp_5g09760</name>
</gene>
<feature type="compositionally biased region" description="Polar residues" evidence="1">
    <location>
        <begin position="355"/>
        <end position="365"/>
    </location>
</feature>
<protein>
    <submittedName>
        <fullName evidence="3">Uncharacterized protein</fullName>
    </submittedName>
</protein>
<feature type="compositionally biased region" description="Low complexity" evidence="1">
    <location>
        <begin position="246"/>
        <end position="268"/>
    </location>
</feature>
<accession>A0A176VM64</accession>
<evidence type="ECO:0000313" key="5">
    <source>
        <dbReference type="Proteomes" id="UP001162541"/>
    </source>
</evidence>
<feature type="compositionally biased region" description="Acidic residues" evidence="1">
    <location>
        <begin position="577"/>
        <end position="586"/>
    </location>
</feature>
<evidence type="ECO:0000313" key="3">
    <source>
        <dbReference type="EMBL" id="OAE21960.1"/>
    </source>
</evidence>
<feature type="region of interest" description="Disordered" evidence="1">
    <location>
        <begin position="287"/>
        <end position="312"/>
    </location>
</feature>
<reference evidence="5" key="3">
    <citation type="journal article" date="2020" name="Curr. Biol.">
        <title>Chromatin organization in early land plants reveals an ancestral association between H3K27me3, transposons, and constitutive heterochromatin.</title>
        <authorList>
            <person name="Montgomery S.A."/>
            <person name="Tanizawa Y."/>
            <person name="Galik B."/>
            <person name="Wang N."/>
            <person name="Ito T."/>
            <person name="Mochizuki T."/>
            <person name="Akimcheva S."/>
            <person name="Bowman J.L."/>
            <person name="Cognat V."/>
            <person name="Marechal-Drouard L."/>
            <person name="Ekker H."/>
            <person name="Hong S.F."/>
            <person name="Kohchi T."/>
            <person name="Lin S.S."/>
            <person name="Liu L.D."/>
            <person name="Nakamura Y."/>
            <person name="Valeeva L.R."/>
            <person name="Shakirov E.V."/>
            <person name="Shippen D.E."/>
            <person name="Wei W.L."/>
            <person name="Yagura M."/>
            <person name="Yamaoka S."/>
            <person name="Yamato K.T."/>
            <person name="Liu C."/>
            <person name="Berger F."/>
        </authorList>
    </citation>
    <scope>NUCLEOTIDE SEQUENCE [LARGE SCALE GENOMIC DNA]</scope>
    <source>
        <strain evidence="5">Tak-1</strain>
    </source>
</reference>
<evidence type="ECO:0000313" key="2">
    <source>
        <dbReference type="EMBL" id="BBN11181.1"/>
    </source>
</evidence>
<feature type="region of interest" description="Disordered" evidence="1">
    <location>
        <begin position="552"/>
        <end position="586"/>
    </location>
</feature>
<feature type="region of interest" description="Disordered" evidence="1">
    <location>
        <begin position="231"/>
        <end position="269"/>
    </location>
</feature>
<reference evidence="2" key="2">
    <citation type="journal article" date="2019" name="Curr. Biol.">
        <title>Chromatin organization in early land plants reveals an ancestral association between H3K27me3, transposons, and constitutive heterochromatin.</title>
        <authorList>
            <person name="Montgomery S.A."/>
            <person name="Tanizawa Y."/>
            <person name="Galik B."/>
            <person name="Wang N."/>
            <person name="Ito T."/>
            <person name="Mochizuki T."/>
            <person name="Akimcheva S."/>
            <person name="Bowman J."/>
            <person name="Cognat V."/>
            <person name="Drouard L."/>
            <person name="Ekker H."/>
            <person name="Houng S."/>
            <person name="Kohchi T."/>
            <person name="Lin S."/>
            <person name="Liu L.D."/>
            <person name="Nakamura Y."/>
            <person name="Valeeva L.R."/>
            <person name="Shakirov E.V."/>
            <person name="Shippen D.E."/>
            <person name="Wei W."/>
            <person name="Yagura M."/>
            <person name="Yamaoka S."/>
            <person name="Yamato K.T."/>
            <person name="Liu C."/>
            <person name="Berger F."/>
        </authorList>
    </citation>
    <scope>NUCLEOTIDE SEQUENCE [LARGE SCALE GENOMIC DNA]</scope>
    <source>
        <strain evidence="2">Tak-1</strain>
    </source>
</reference>
<proteinExistence type="predicted"/>
<evidence type="ECO:0000256" key="1">
    <source>
        <dbReference type="SAM" id="MobiDB-lite"/>
    </source>
</evidence>
<evidence type="ECO:0000313" key="4">
    <source>
        <dbReference type="Proteomes" id="UP000077202"/>
    </source>
</evidence>
<organism evidence="3 4">
    <name type="scientific">Marchantia polymorpha subsp. ruderalis</name>
    <dbReference type="NCBI Taxonomy" id="1480154"/>
    <lineage>
        <taxon>Eukaryota</taxon>
        <taxon>Viridiplantae</taxon>
        <taxon>Streptophyta</taxon>
        <taxon>Embryophyta</taxon>
        <taxon>Marchantiophyta</taxon>
        <taxon>Marchantiopsida</taxon>
        <taxon>Marchantiidae</taxon>
        <taxon>Marchantiales</taxon>
        <taxon>Marchantiaceae</taxon>
        <taxon>Marchantia</taxon>
    </lineage>
</organism>
<dbReference type="Proteomes" id="UP001162541">
    <property type="component" value="Chromosome 5"/>
</dbReference>
<keyword evidence="4" id="KW-1185">Reference proteome</keyword>
<dbReference type="EMBL" id="AP019870">
    <property type="protein sequence ID" value="BBN11181.1"/>
    <property type="molecule type" value="Genomic_DNA"/>
</dbReference>
<dbReference type="Proteomes" id="UP000077202">
    <property type="component" value="Unassembled WGS sequence"/>
</dbReference>